<reference evidence="1 2" key="1">
    <citation type="submission" date="2023-10" db="EMBL/GenBank/DDBJ databases">
        <title>Chromosome-scale genome assembly provides insights into flower coloration mechanisms of Canna indica.</title>
        <authorList>
            <person name="Li C."/>
        </authorList>
    </citation>
    <scope>NUCLEOTIDE SEQUENCE [LARGE SCALE GENOMIC DNA]</scope>
    <source>
        <tissue evidence="1">Flower</tissue>
    </source>
</reference>
<accession>A0AAQ3L030</accession>
<organism evidence="1 2">
    <name type="scientific">Canna indica</name>
    <name type="common">Indian-shot</name>
    <dbReference type="NCBI Taxonomy" id="4628"/>
    <lineage>
        <taxon>Eukaryota</taxon>
        <taxon>Viridiplantae</taxon>
        <taxon>Streptophyta</taxon>
        <taxon>Embryophyta</taxon>
        <taxon>Tracheophyta</taxon>
        <taxon>Spermatophyta</taxon>
        <taxon>Magnoliopsida</taxon>
        <taxon>Liliopsida</taxon>
        <taxon>Zingiberales</taxon>
        <taxon>Cannaceae</taxon>
        <taxon>Canna</taxon>
    </lineage>
</organism>
<keyword evidence="2" id="KW-1185">Reference proteome</keyword>
<gene>
    <name evidence="1" type="ORF">Cni_G26607</name>
</gene>
<evidence type="ECO:0000313" key="1">
    <source>
        <dbReference type="EMBL" id="WOL17814.1"/>
    </source>
</evidence>
<evidence type="ECO:0000313" key="2">
    <source>
        <dbReference type="Proteomes" id="UP001327560"/>
    </source>
</evidence>
<protein>
    <submittedName>
        <fullName evidence="1">Uncharacterized protein</fullName>
    </submittedName>
</protein>
<name>A0AAQ3L030_9LILI</name>
<dbReference type="PANTHER" id="PTHR48478">
    <property type="entry name" value="LECTIN-LIKE"/>
    <property type="match status" value="1"/>
</dbReference>
<dbReference type="EMBL" id="CP136897">
    <property type="protein sequence ID" value="WOL17814.1"/>
    <property type="molecule type" value="Genomic_DNA"/>
</dbReference>
<proteinExistence type="predicted"/>
<dbReference type="PANTHER" id="PTHR48478:SF1">
    <property type="entry name" value="LECTIN-LIKE"/>
    <property type="match status" value="1"/>
</dbReference>
<dbReference type="AlphaFoldDB" id="A0AAQ3L030"/>
<dbReference type="GO" id="GO:0030246">
    <property type="term" value="F:carbohydrate binding"/>
    <property type="evidence" value="ECO:0007669"/>
    <property type="project" value="InterPro"/>
</dbReference>
<dbReference type="InterPro" id="IPR025886">
    <property type="entry name" value="PP2-like"/>
</dbReference>
<sequence length="213" mass="24207">MSSRAQPVQSSSHWIGDKNGGGLIKSSKDIIYIPAEAMKITWGRDPRFWKWTQLPRAKLPKDFPIDESGFGSVAELIQVNWLEAAGSVDLANHMNHLTPMKTYQVIFHIKLKVDAFGWNKSPVTLLLLTPDGRRQKRSEMLDSYRRRGGDVWHEIRGGDFRVPANGTGRVEFGMFDVQNMWWKGGIIFAGVTIRPKLKTTTSFGRALFGKRYK</sequence>
<dbReference type="Pfam" id="PF14299">
    <property type="entry name" value="PP2"/>
    <property type="match status" value="1"/>
</dbReference>
<dbReference type="Proteomes" id="UP001327560">
    <property type="component" value="Chromosome 8"/>
</dbReference>
<dbReference type="InterPro" id="IPR052147">
    <property type="entry name" value="PP2-like/Lectin"/>
</dbReference>